<proteinExistence type="predicted"/>
<evidence type="ECO:0000313" key="3">
    <source>
        <dbReference type="Proteomes" id="UP000288725"/>
    </source>
</evidence>
<protein>
    <submittedName>
        <fullName evidence="2">Uncharacterized protein</fullName>
    </submittedName>
</protein>
<dbReference type="Proteomes" id="UP000288725">
    <property type="component" value="Chromosome 4"/>
</dbReference>
<dbReference type="AlphaFoldDB" id="A0A444S7R3"/>
<dbReference type="EMBL" id="RSDZ01000014">
    <property type="protein sequence ID" value="RXG49429.1"/>
    <property type="molecule type" value="Genomic_DNA"/>
</dbReference>
<comment type="caution">
    <text evidence="2">The sequence shown here is derived from an EMBL/GenBank/DDBJ whole genome shotgun (WGS) entry which is preliminary data.</text>
</comment>
<feature type="compositionally biased region" description="Low complexity" evidence="1">
    <location>
        <begin position="67"/>
        <end position="78"/>
    </location>
</feature>
<organism evidence="2 3">
    <name type="scientific">Verticillium dahliae</name>
    <name type="common">Verticillium wilt</name>
    <dbReference type="NCBI Taxonomy" id="27337"/>
    <lineage>
        <taxon>Eukaryota</taxon>
        <taxon>Fungi</taxon>
        <taxon>Dikarya</taxon>
        <taxon>Ascomycota</taxon>
        <taxon>Pezizomycotina</taxon>
        <taxon>Sordariomycetes</taxon>
        <taxon>Hypocreomycetidae</taxon>
        <taxon>Glomerellales</taxon>
        <taxon>Plectosphaerellaceae</taxon>
        <taxon>Verticillium</taxon>
    </lineage>
</organism>
<reference evidence="2 3" key="1">
    <citation type="submission" date="2018-12" db="EMBL/GenBank/DDBJ databases">
        <title>Genome of Verticillium dahliae isolate Getta Getta.</title>
        <authorList>
            <person name="Gardiner D.M."/>
        </authorList>
    </citation>
    <scope>NUCLEOTIDE SEQUENCE [LARGE SCALE GENOMIC DNA]</scope>
    <source>
        <strain evidence="2 3">Getta Getta</strain>
    </source>
</reference>
<gene>
    <name evidence="2" type="ORF">VDGE_30204</name>
</gene>
<sequence length="182" mass="20006">MKKDPPPQELPTQDNQPATDTFIQQPRPWNPNPYMPLLGLPDSPQLPLDLFPESDPASFLQSDPMALSQPPQMPLLGLPDPPQLPLDLFPLPDPASNLQSEPVASSQPAQLPVPPGVWDVPLIPADDSEERDMYQRMLEELRHIKQEVSNLSSKLEAGLGNIHALLSSLNATMAQFAGETQQ</sequence>
<feature type="compositionally biased region" description="Polar residues" evidence="1">
    <location>
        <begin position="96"/>
        <end position="109"/>
    </location>
</feature>
<feature type="region of interest" description="Disordered" evidence="1">
    <location>
        <begin position="1"/>
        <end position="117"/>
    </location>
</feature>
<feature type="compositionally biased region" description="Polar residues" evidence="1">
    <location>
        <begin position="10"/>
        <end position="24"/>
    </location>
</feature>
<evidence type="ECO:0000313" key="2">
    <source>
        <dbReference type="EMBL" id="RXG49429.1"/>
    </source>
</evidence>
<evidence type="ECO:0000256" key="1">
    <source>
        <dbReference type="SAM" id="MobiDB-lite"/>
    </source>
</evidence>
<accession>A0A444S7R3</accession>
<name>A0A444S7R3_VERDA</name>